<name>A0A371IDE3_MUCPR</name>
<organism evidence="1 2">
    <name type="scientific">Mucuna pruriens</name>
    <name type="common">Velvet bean</name>
    <name type="synonym">Dolichos pruriens</name>
    <dbReference type="NCBI Taxonomy" id="157652"/>
    <lineage>
        <taxon>Eukaryota</taxon>
        <taxon>Viridiplantae</taxon>
        <taxon>Streptophyta</taxon>
        <taxon>Embryophyta</taxon>
        <taxon>Tracheophyta</taxon>
        <taxon>Spermatophyta</taxon>
        <taxon>Magnoliopsida</taxon>
        <taxon>eudicotyledons</taxon>
        <taxon>Gunneridae</taxon>
        <taxon>Pentapetalae</taxon>
        <taxon>rosids</taxon>
        <taxon>fabids</taxon>
        <taxon>Fabales</taxon>
        <taxon>Fabaceae</taxon>
        <taxon>Papilionoideae</taxon>
        <taxon>50 kb inversion clade</taxon>
        <taxon>NPAAA clade</taxon>
        <taxon>indigoferoid/millettioid clade</taxon>
        <taxon>Phaseoleae</taxon>
        <taxon>Mucuna</taxon>
    </lineage>
</organism>
<comment type="caution">
    <text evidence="1">The sequence shown here is derived from an EMBL/GenBank/DDBJ whole genome shotgun (WGS) entry which is preliminary data.</text>
</comment>
<sequence>MGFAHIIPMLNETNFKVWKEAVAIVLGYMDFDLALRVEKPILTLDNLQEVKIKKWKCSNRTCLMIMKRLILEAFRDFIFESQR</sequence>
<reference evidence="1" key="1">
    <citation type="submission" date="2018-05" db="EMBL/GenBank/DDBJ databases">
        <title>Draft genome of Mucuna pruriens seed.</title>
        <authorList>
            <person name="Nnadi N.E."/>
            <person name="Vos R."/>
            <person name="Hasami M.H."/>
            <person name="Devisetty U.K."/>
            <person name="Aguiy J.C."/>
        </authorList>
    </citation>
    <scope>NUCLEOTIDE SEQUENCE [LARGE SCALE GENOMIC DNA]</scope>
    <source>
        <strain evidence="1">JCA_2017</strain>
    </source>
</reference>
<accession>A0A371IDE3</accession>
<feature type="non-terminal residue" evidence="1">
    <location>
        <position position="1"/>
    </location>
</feature>
<dbReference type="OrthoDB" id="1424471at2759"/>
<dbReference type="AlphaFoldDB" id="A0A371IDE3"/>
<evidence type="ECO:0000313" key="2">
    <source>
        <dbReference type="Proteomes" id="UP000257109"/>
    </source>
</evidence>
<proteinExistence type="predicted"/>
<protein>
    <recommendedName>
        <fullName evidence="3">Copia protein</fullName>
    </recommendedName>
</protein>
<evidence type="ECO:0008006" key="3">
    <source>
        <dbReference type="Google" id="ProtNLM"/>
    </source>
</evidence>
<keyword evidence="2" id="KW-1185">Reference proteome</keyword>
<evidence type="ECO:0000313" key="1">
    <source>
        <dbReference type="EMBL" id="RDY13071.1"/>
    </source>
</evidence>
<dbReference type="EMBL" id="QJKJ01000348">
    <property type="protein sequence ID" value="RDY13071.1"/>
    <property type="molecule type" value="Genomic_DNA"/>
</dbReference>
<gene>
    <name evidence="1" type="ORF">CR513_02058</name>
</gene>
<dbReference type="Proteomes" id="UP000257109">
    <property type="component" value="Unassembled WGS sequence"/>
</dbReference>